<dbReference type="FunCoup" id="A0A7R8YUT4">
    <property type="interactions" value="3"/>
</dbReference>
<dbReference type="GO" id="GO:0015630">
    <property type="term" value="C:microtubule cytoskeleton"/>
    <property type="evidence" value="ECO:0007669"/>
    <property type="project" value="UniProtKB-UniRule"/>
</dbReference>
<dbReference type="PANTHER" id="PTHR19960">
    <property type="entry name" value="TEKTIN"/>
    <property type="match status" value="1"/>
</dbReference>
<sequence>MNPSGRCPPCPQIGCFKDGYHHVGVTPAPCLPTDVAYTEGRTVRDVVGKDCLASNSFPGCECFNFAEASQLPKNQTFHQNSGAMTEEEKMETPVPRIDHKKADESLFPPCYLPQPNDELLVRERRIDSSGEQVNHQTDRRLMHQRVTAADWRMSNRNLLSRTCNTLAHMKKNENDCKNTMARAYAIIDKTQAASTQSVRDRSNLVTKWKCTIERAIAAMIQEITALGEERLRLKQSLVVLGMPYSIATECLQRRCTRPESERIYDQPEAEMHKELELIERIRKLLNATLADVEAQQEQNRQHRQLLEMDWSDKKVSNEIETLNVSLNNHSTIVLFHAGATRFPADQSSEEYWEHFSKNILEGAEKCRQKSVALRGTLNGILMNAARDLRSQADAVELAFTARIGCMEEVEKRLTSELKDCLQELADTENLIVKMTRGILSLDCGMKVAQTRLDNRSHRPNVENCRDKTQHCLVEEVEIIHNGMSAMKAAADEAENTKRMLMDARTELEKEIMLKRRTILMDRERCMLIRSHFPSATQLTGYAKV</sequence>
<comment type="subcellular location">
    <subcellularLocation>
        <location evidence="4">Cytoplasm</location>
        <location evidence="4">Cytoskeleton</location>
        <location evidence="4">Cilium axoneme</location>
    </subcellularLocation>
</comment>
<proteinExistence type="inferred from homology"/>
<dbReference type="PRINTS" id="PR00511">
    <property type="entry name" value="TEKTIN"/>
</dbReference>
<feature type="coiled-coil region" evidence="5">
    <location>
        <begin position="483"/>
        <end position="510"/>
    </location>
</feature>
<organism evidence="6 7">
    <name type="scientific">Hermetia illucens</name>
    <name type="common">Black soldier fly</name>
    <dbReference type="NCBI Taxonomy" id="343691"/>
    <lineage>
        <taxon>Eukaryota</taxon>
        <taxon>Metazoa</taxon>
        <taxon>Ecdysozoa</taxon>
        <taxon>Arthropoda</taxon>
        <taxon>Hexapoda</taxon>
        <taxon>Insecta</taxon>
        <taxon>Pterygota</taxon>
        <taxon>Neoptera</taxon>
        <taxon>Endopterygota</taxon>
        <taxon>Diptera</taxon>
        <taxon>Brachycera</taxon>
        <taxon>Stratiomyomorpha</taxon>
        <taxon>Stratiomyidae</taxon>
        <taxon>Hermetiinae</taxon>
        <taxon>Hermetia</taxon>
    </lineage>
</organism>
<dbReference type="InParanoid" id="A0A7R8YUT4"/>
<evidence type="ECO:0000256" key="5">
    <source>
        <dbReference type="SAM" id="Coils"/>
    </source>
</evidence>
<dbReference type="InterPro" id="IPR000435">
    <property type="entry name" value="Tektins"/>
</dbReference>
<dbReference type="EMBL" id="LR899011">
    <property type="protein sequence ID" value="CAD7086527.1"/>
    <property type="molecule type" value="Genomic_DNA"/>
</dbReference>
<evidence type="ECO:0000256" key="4">
    <source>
        <dbReference type="RuleBase" id="RU367040"/>
    </source>
</evidence>
<evidence type="ECO:0000313" key="7">
    <source>
        <dbReference type="Proteomes" id="UP000594454"/>
    </source>
</evidence>
<protein>
    <recommendedName>
        <fullName evidence="4">Tektin</fullName>
    </recommendedName>
</protein>
<keyword evidence="2" id="KW-0963">Cytoplasm</keyword>
<dbReference type="Pfam" id="PF03148">
    <property type="entry name" value="Tektin"/>
    <property type="match status" value="1"/>
</dbReference>
<evidence type="ECO:0000256" key="3">
    <source>
        <dbReference type="ARBA" id="ARBA00023054"/>
    </source>
</evidence>
<keyword evidence="4" id="KW-0282">Flagellum</keyword>
<keyword evidence="3 5" id="KW-0175">Coiled coil</keyword>
<dbReference type="GO" id="GO:0005930">
    <property type="term" value="C:axoneme"/>
    <property type="evidence" value="ECO:0007669"/>
    <property type="project" value="UniProtKB-SubCell"/>
</dbReference>
<keyword evidence="4" id="KW-0966">Cell projection</keyword>
<keyword evidence="4" id="KW-0969">Cilium</keyword>
<gene>
    <name evidence="6" type="ORF">HERILL_LOCUS9296</name>
</gene>
<evidence type="ECO:0000256" key="1">
    <source>
        <dbReference type="ARBA" id="ARBA00007209"/>
    </source>
</evidence>
<evidence type="ECO:0000256" key="2">
    <source>
        <dbReference type="ARBA" id="ARBA00022490"/>
    </source>
</evidence>
<dbReference type="GO" id="GO:0060294">
    <property type="term" value="P:cilium movement involved in cell motility"/>
    <property type="evidence" value="ECO:0007669"/>
    <property type="project" value="UniProtKB-UniRule"/>
</dbReference>
<dbReference type="GO" id="GO:0060271">
    <property type="term" value="P:cilium assembly"/>
    <property type="evidence" value="ECO:0007669"/>
    <property type="project" value="UniProtKB-UniRule"/>
</dbReference>
<dbReference type="PANTHER" id="PTHR19960:SF12">
    <property type="entry name" value="TEKTIN-4"/>
    <property type="match status" value="1"/>
</dbReference>
<accession>A0A7R8YUT4</accession>
<comment type="similarity">
    <text evidence="1 4">Belongs to the tektin family.</text>
</comment>
<reference evidence="6 7" key="1">
    <citation type="submission" date="2020-11" db="EMBL/GenBank/DDBJ databases">
        <authorList>
            <person name="Wallbank WR R."/>
            <person name="Pardo Diaz C."/>
            <person name="Kozak K."/>
            <person name="Martin S."/>
            <person name="Jiggins C."/>
            <person name="Moest M."/>
            <person name="Warren A I."/>
            <person name="Generalovic N T."/>
            <person name="Byers J.R.P. K."/>
            <person name="Montejo-Kovacevich G."/>
            <person name="Yen C E."/>
        </authorList>
    </citation>
    <scope>NUCLEOTIDE SEQUENCE [LARGE SCALE GENOMIC DNA]</scope>
</reference>
<dbReference type="Proteomes" id="UP000594454">
    <property type="component" value="Chromosome 3"/>
</dbReference>
<dbReference type="OrthoDB" id="5788000at2759"/>
<name>A0A7R8YUT4_HERIL</name>
<dbReference type="InterPro" id="IPR048256">
    <property type="entry name" value="Tektin-like"/>
</dbReference>
<dbReference type="AlphaFoldDB" id="A0A7R8YUT4"/>
<evidence type="ECO:0000313" key="6">
    <source>
        <dbReference type="EMBL" id="CAD7086527.1"/>
    </source>
</evidence>
<keyword evidence="7" id="KW-1185">Reference proteome</keyword>
<dbReference type="GO" id="GO:0005634">
    <property type="term" value="C:nucleus"/>
    <property type="evidence" value="ECO:0007669"/>
    <property type="project" value="TreeGrafter"/>
</dbReference>